<protein>
    <submittedName>
        <fullName evidence="2">Uncharacterized protein</fullName>
    </submittedName>
</protein>
<evidence type="ECO:0000256" key="1">
    <source>
        <dbReference type="SAM" id="Phobius"/>
    </source>
</evidence>
<evidence type="ECO:0000313" key="3">
    <source>
        <dbReference type="Proteomes" id="UP000315724"/>
    </source>
</evidence>
<sequence>MSNKEKHWYQDGGTVFSIIVMLTLLSIWGSRFWQHEKEQQKAPAIALNAGRLDVSPDGEPVLHLRFWHVHPGALRNGRLTVIVDYPGVKTGEGLRIHAFDTWEPNEDHTVTWDVPLPGYDLKQRVPVRVRLEAENARSFAYTQVWLGTGWVEDEVSISE</sequence>
<proteinExistence type="predicted"/>
<dbReference type="AlphaFoldDB" id="A0A517QQS3"/>
<keyword evidence="1" id="KW-0472">Membrane</keyword>
<reference evidence="2 3" key="1">
    <citation type="submission" date="2019-02" db="EMBL/GenBank/DDBJ databases">
        <title>Deep-cultivation of Planctomycetes and their phenomic and genomic characterization uncovers novel biology.</title>
        <authorList>
            <person name="Wiegand S."/>
            <person name="Jogler M."/>
            <person name="Boedeker C."/>
            <person name="Pinto D."/>
            <person name="Vollmers J."/>
            <person name="Rivas-Marin E."/>
            <person name="Kohn T."/>
            <person name="Peeters S.H."/>
            <person name="Heuer A."/>
            <person name="Rast P."/>
            <person name="Oberbeckmann S."/>
            <person name="Bunk B."/>
            <person name="Jeske O."/>
            <person name="Meyerdierks A."/>
            <person name="Storesund J.E."/>
            <person name="Kallscheuer N."/>
            <person name="Luecker S."/>
            <person name="Lage O.M."/>
            <person name="Pohl T."/>
            <person name="Merkel B.J."/>
            <person name="Hornburger P."/>
            <person name="Mueller R.-W."/>
            <person name="Bruemmer F."/>
            <person name="Labrenz M."/>
            <person name="Spormann A.M."/>
            <person name="Op den Camp H."/>
            <person name="Overmann J."/>
            <person name="Amann R."/>
            <person name="Jetten M.S.M."/>
            <person name="Mascher T."/>
            <person name="Medema M.H."/>
            <person name="Devos D.P."/>
            <person name="Kaster A.-K."/>
            <person name="Ovreas L."/>
            <person name="Rohde M."/>
            <person name="Galperin M.Y."/>
            <person name="Jogler C."/>
        </authorList>
    </citation>
    <scope>NUCLEOTIDE SEQUENCE [LARGE SCALE GENOMIC DNA]</scope>
    <source>
        <strain evidence="2 3">Mal48</strain>
    </source>
</reference>
<keyword evidence="1" id="KW-0812">Transmembrane</keyword>
<keyword evidence="1" id="KW-1133">Transmembrane helix</keyword>
<gene>
    <name evidence="2" type="ORF">Mal48_32200</name>
</gene>
<dbReference type="KEGG" id="tpol:Mal48_32200"/>
<accession>A0A517QQS3</accession>
<dbReference type="Proteomes" id="UP000315724">
    <property type="component" value="Chromosome"/>
</dbReference>
<keyword evidence="3" id="KW-1185">Reference proteome</keyword>
<feature type="transmembrane region" description="Helical" evidence="1">
    <location>
        <begin position="12"/>
        <end position="33"/>
    </location>
</feature>
<dbReference type="RefSeq" id="WP_145201130.1">
    <property type="nucleotide sequence ID" value="NZ_CP036267.1"/>
</dbReference>
<organism evidence="2 3">
    <name type="scientific">Thalassoglobus polymorphus</name>
    <dbReference type="NCBI Taxonomy" id="2527994"/>
    <lineage>
        <taxon>Bacteria</taxon>
        <taxon>Pseudomonadati</taxon>
        <taxon>Planctomycetota</taxon>
        <taxon>Planctomycetia</taxon>
        <taxon>Planctomycetales</taxon>
        <taxon>Planctomycetaceae</taxon>
        <taxon>Thalassoglobus</taxon>
    </lineage>
</organism>
<name>A0A517QQS3_9PLAN</name>
<dbReference type="EMBL" id="CP036267">
    <property type="protein sequence ID" value="QDT33963.1"/>
    <property type="molecule type" value="Genomic_DNA"/>
</dbReference>
<evidence type="ECO:0000313" key="2">
    <source>
        <dbReference type="EMBL" id="QDT33963.1"/>
    </source>
</evidence>